<sequence>MRSRRLKSSKRSKRSKKIERIWKVRKKSVKMDLKNQMSSSTTHQKIEKESGKKGDEILLIGDFAGVGKVSFSVMTPLLTAENRTLSYLPTAVVSNSFDYGDAIVYELTDYMAQSLAMWQKHQFQFDLFITGFLFSEAQVAIIKELIATQKKRLFLIADPIMGDWGELYSGLSHKLVAGMRDIVMLSDLIIPNLTEALLILGEEREYHYVTEEKVYHWLDSLHQMGAKSILITSVKIDDHFYIFGYSEREQHYFKIPYKMIPIHFGGTGDIFTAMIANSLLNQPELSLERVVTHAAQVISTILEKEQSYPRERIDEVYFQRYLPQLRAAIPGK</sequence>
<dbReference type="PANTHER" id="PTHR10534">
    <property type="entry name" value="PYRIDOXAL KINASE"/>
    <property type="match status" value="1"/>
</dbReference>
<dbReference type="GO" id="GO:0005524">
    <property type="term" value="F:ATP binding"/>
    <property type="evidence" value="ECO:0007669"/>
    <property type="project" value="UniProtKB-KW"/>
</dbReference>
<proteinExistence type="predicted"/>
<reference evidence="7 8" key="1">
    <citation type="journal article" date="2018" name="Genome Announc.">
        <title>Ignatzschineria cameli sp. nov., isolated from necrotic foot tissue of dromedaries (Camelus dromedarius) and associated maggots (Wohlfahrtia species) in Dubai.</title>
        <authorList>
            <person name="Tsang C.C."/>
            <person name="Tang J.Y."/>
            <person name="Fong J.Y."/>
            <person name="Kinne J."/>
            <person name="Lee H.H."/>
            <person name="Joseph M."/>
            <person name="Jose S."/>
            <person name="Schuster R.K."/>
            <person name="Tang Y."/>
            <person name="Sivakumar S."/>
            <person name="Chen J.H."/>
            <person name="Teng J.L."/>
            <person name="Lau S.K."/>
            <person name="Wernery U."/>
            <person name="Woo P.C."/>
        </authorList>
    </citation>
    <scope>NUCLEOTIDE SEQUENCE [LARGE SCALE GENOMIC DNA]</scope>
    <source>
        <strain evidence="7 8">KCTC 22643</strain>
    </source>
</reference>
<gene>
    <name evidence="7" type="ORF">DC082_01820</name>
</gene>
<dbReference type="SUPFAM" id="SSF53613">
    <property type="entry name" value="Ribokinase-like"/>
    <property type="match status" value="1"/>
</dbReference>
<evidence type="ECO:0000259" key="6">
    <source>
        <dbReference type="Pfam" id="PF08543"/>
    </source>
</evidence>
<evidence type="ECO:0000256" key="2">
    <source>
        <dbReference type="ARBA" id="ARBA00022679"/>
    </source>
</evidence>
<dbReference type="Gene3D" id="3.40.1190.20">
    <property type="match status" value="1"/>
</dbReference>
<name>A0A2U2AM63_9GAMM</name>
<dbReference type="PANTHER" id="PTHR10534:SF2">
    <property type="entry name" value="PYRIDOXAL KINASE"/>
    <property type="match status" value="1"/>
</dbReference>
<dbReference type="InterPro" id="IPR013749">
    <property type="entry name" value="PM/HMP-P_kinase-1"/>
</dbReference>
<organism evidence="7 8">
    <name type="scientific">Ignatzschineria indica</name>
    <dbReference type="NCBI Taxonomy" id="472583"/>
    <lineage>
        <taxon>Bacteria</taxon>
        <taxon>Pseudomonadati</taxon>
        <taxon>Pseudomonadota</taxon>
        <taxon>Gammaproteobacteria</taxon>
        <taxon>Cardiobacteriales</taxon>
        <taxon>Ignatzschineriaceae</taxon>
        <taxon>Ignatzschineria</taxon>
    </lineage>
</organism>
<keyword evidence="3" id="KW-0547">Nucleotide-binding</keyword>
<dbReference type="InterPro" id="IPR029056">
    <property type="entry name" value="Ribokinase-like"/>
</dbReference>
<keyword evidence="2" id="KW-0808">Transferase</keyword>
<evidence type="ECO:0000256" key="3">
    <source>
        <dbReference type="ARBA" id="ARBA00022741"/>
    </source>
</evidence>
<dbReference type="Proteomes" id="UP000244948">
    <property type="component" value="Unassembled WGS sequence"/>
</dbReference>
<evidence type="ECO:0000313" key="7">
    <source>
        <dbReference type="EMBL" id="PWD84304.1"/>
    </source>
</evidence>
<feature type="domain" description="Pyridoxamine kinase/Phosphomethylpyrimidine kinase" evidence="6">
    <location>
        <begin position="122"/>
        <end position="305"/>
    </location>
</feature>
<dbReference type="AlphaFoldDB" id="A0A2U2AM63"/>
<keyword evidence="8" id="KW-1185">Reference proteome</keyword>
<accession>A0A2U2AM63</accession>
<evidence type="ECO:0000256" key="1">
    <source>
        <dbReference type="ARBA" id="ARBA00012104"/>
    </source>
</evidence>
<dbReference type="GO" id="GO:0008478">
    <property type="term" value="F:pyridoxal kinase activity"/>
    <property type="evidence" value="ECO:0007669"/>
    <property type="project" value="UniProtKB-EC"/>
</dbReference>
<evidence type="ECO:0000256" key="4">
    <source>
        <dbReference type="ARBA" id="ARBA00022777"/>
    </source>
</evidence>
<evidence type="ECO:0000313" key="8">
    <source>
        <dbReference type="Proteomes" id="UP000244948"/>
    </source>
</evidence>
<dbReference type="InterPro" id="IPR004625">
    <property type="entry name" value="PyrdxlKinase"/>
</dbReference>
<dbReference type="GO" id="GO:0009443">
    <property type="term" value="P:pyridoxal 5'-phosphate salvage"/>
    <property type="evidence" value="ECO:0007669"/>
    <property type="project" value="InterPro"/>
</dbReference>
<comment type="caution">
    <text evidence="7">The sequence shown here is derived from an EMBL/GenBank/DDBJ whole genome shotgun (WGS) entry which is preliminary data.</text>
</comment>
<keyword evidence="5" id="KW-0067">ATP-binding</keyword>
<keyword evidence="4 7" id="KW-0418">Kinase</keyword>
<protein>
    <recommendedName>
        <fullName evidence="1">pyridoxal kinase</fullName>
        <ecNumber evidence="1">2.7.1.35</ecNumber>
    </recommendedName>
</protein>
<evidence type="ECO:0000256" key="5">
    <source>
        <dbReference type="ARBA" id="ARBA00022840"/>
    </source>
</evidence>
<dbReference type="Pfam" id="PF08543">
    <property type="entry name" value="Phos_pyr_kin"/>
    <property type="match status" value="1"/>
</dbReference>
<dbReference type="EC" id="2.7.1.35" evidence="1"/>
<dbReference type="GO" id="GO:0005829">
    <property type="term" value="C:cytosol"/>
    <property type="evidence" value="ECO:0007669"/>
    <property type="project" value="TreeGrafter"/>
</dbReference>
<dbReference type="EMBL" id="QEWR01000002">
    <property type="protein sequence ID" value="PWD84304.1"/>
    <property type="molecule type" value="Genomic_DNA"/>
</dbReference>